<dbReference type="SUPFAM" id="SSF51430">
    <property type="entry name" value="NAD(P)-linked oxidoreductase"/>
    <property type="match status" value="1"/>
</dbReference>
<dbReference type="AlphaFoldDB" id="A0AA37X8A7"/>
<keyword evidence="2" id="KW-1185">Reference proteome</keyword>
<gene>
    <name evidence="1" type="ORF">GCM10025874_07020</name>
</gene>
<dbReference type="EMBL" id="BSUL01000001">
    <property type="protein sequence ID" value="GMA27449.1"/>
    <property type="molecule type" value="Genomic_DNA"/>
</dbReference>
<dbReference type="Gene3D" id="3.20.20.100">
    <property type="entry name" value="NADP-dependent oxidoreductase domain"/>
    <property type="match status" value="1"/>
</dbReference>
<dbReference type="Proteomes" id="UP001157160">
    <property type="component" value="Unassembled WGS sequence"/>
</dbReference>
<organism evidence="1 2">
    <name type="scientific">Arenivirga flava</name>
    <dbReference type="NCBI Taxonomy" id="1930060"/>
    <lineage>
        <taxon>Bacteria</taxon>
        <taxon>Bacillati</taxon>
        <taxon>Actinomycetota</taxon>
        <taxon>Actinomycetes</taxon>
        <taxon>Micrococcales</taxon>
        <taxon>Microbacteriaceae</taxon>
        <taxon>Arenivirga</taxon>
    </lineage>
</organism>
<accession>A0AA37X8A7</accession>
<evidence type="ECO:0008006" key="3">
    <source>
        <dbReference type="Google" id="ProtNLM"/>
    </source>
</evidence>
<proteinExistence type="predicted"/>
<protein>
    <recommendedName>
        <fullName evidence="3">Aldo/keto reductase</fullName>
    </recommendedName>
</protein>
<evidence type="ECO:0000313" key="1">
    <source>
        <dbReference type="EMBL" id="GMA27449.1"/>
    </source>
</evidence>
<evidence type="ECO:0000313" key="2">
    <source>
        <dbReference type="Proteomes" id="UP001157160"/>
    </source>
</evidence>
<dbReference type="InterPro" id="IPR036812">
    <property type="entry name" value="NAD(P)_OxRdtase_dom_sf"/>
</dbReference>
<sequence>MVVPIPGTRRIDRVDENVAAAAVALSADDVADLNGLVERMGVAGERYGEAGMRAVGL</sequence>
<name>A0AA37X8A7_9MICO</name>
<comment type="caution">
    <text evidence="1">The sequence shown here is derived from an EMBL/GenBank/DDBJ whole genome shotgun (WGS) entry which is preliminary data.</text>
</comment>
<reference evidence="1 2" key="1">
    <citation type="journal article" date="2014" name="Int. J. Syst. Evol. Microbiol.">
        <title>Complete genome sequence of Corynebacterium casei LMG S-19264T (=DSM 44701T), isolated from a smear-ripened cheese.</title>
        <authorList>
            <consortium name="US DOE Joint Genome Institute (JGI-PGF)"/>
            <person name="Walter F."/>
            <person name="Albersmeier A."/>
            <person name="Kalinowski J."/>
            <person name="Ruckert C."/>
        </authorList>
    </citation>
    <scope>NUCLEOTIDE SEQUENCE [LARGE SCALE GENOMIC DNA]</scope>
    <source>
        <strain evidence="1 2">NBRC 112289</strain>
    </source>
</reference>